<dbReference type="InterPro" id="IPR035571">
    <property type="entry name" value="UPF0234-like_C"/>
</dbReference>
<dbReference type="FunFam" id="3.30.70.860:FF:000003">
    <property type="entry name" value="UPF0234 protein YBT020_06460"/>
    <property type="match status" value="1"/>
</dbReference>
<dbReference type="FunFam" id="3.30.70.990:FF:000002">
    <property type="entry name" value="UPF0234 protein LEP1GSC067_4943"/>
    <property type="match status" value="1"/>
</dbReference>
<dbReference type="Proteomes" id="UP001151071">
    <property type="component" value="Unassembled WGS sequence"/>
</dbReference>
<reference evidence="4" key="1">
    <citation type="submission" date="2022-12" db="EMBL/GenBank/DDBJ databases">
        <title>Draft genome sequence of the thermophilic strain Brevibacillus thermoruber HT42, isolated from Los Humeros, Puebla, Mexico, with biotechnological potential.</title>
        <authorList>
            <person name="Lara Sanchez J."/>
            <person name="Solis Palacios R."/>
            <person name="Bustos Baena A.S."/>
            <person name="Ruz Baez A.E."/>
            <person name="Espinosa Luna G."/>
            <person name="Oliart Ros R.M."/>
        </authorList>
    </citation>
    <scope>NUCLEOTIDE SEQUENCE</scope>
    <source>
        <strain evidence="4">HT42</strain>
    </source>
</reference>
<dbReference type="InterPro" id="IPR036183">
    <property type="entry name" value="YajQ-like_sf"/>
</dbReference>
<dbReference type="CDD" id="cd11740">
    <property type="entry name" value="YajQ_like"/>
    <property type="match status" value="1"/>
</dbReference>
<dbReference type="PANTHER" id="PTHR30476">
    <property type="entry name" value="UPF0234 PROTEIN YAJQ"/>
    <property type="match status" value="1"/>
</dbReference>
<evidence type="ECO:0000313" key="4">
    <source>
        <dbReference type="EMBL" id="MDA5106801.1"/>
    </source>
</evidence>
<dbReference type="SUPFAM" id="SSF89963">
    <property type="entry name" value="YajQ-like"/>
    <property type="match status" value="2"/>
</dbReference>
<name>A0A9X3Z1K1_9BACL</name>
<organism evidence="4 5">
    <name type="scientific">Brevibacillus thermoruber</name>
    <dbReference type="NCBI Taxonomy" id="33942"/>
    <lineage>
        <taxon>Bacteria</taxon>
        <taxon>Bacillati</taxon>
        <taxon>Bacillota</taxon>
        <taxon>Bacilli</taxon>
        <taxon>Bacillales</taxon>
        <taxon>Paenibacillaceae</taxon>
        <taxon>Brevibacillus</taxon>
    </lineage>
</organism>
<dbReference type="InterPro" id="IPR035570">
    <property type="entry name" value="UPF0234_N"/>
</dbReference>
<dbReference type="Gene3D" id="3.30.70.990">
    <property type="entry name" value="YajQ-like, domain 2"/>
    <property type="match status" value="1"/>
</dbReference>
<comment type="function">
    <text evidence="3">Nucleotide-binding protein.</text>
</comment>
<dbReference type="NCBIfam" id="NF003819">
    <property type="entry name" value="PRK05412.1"/>
    <property type="match status" value="1"/>
</dbReference>
<comment type="similarity">
    <text evidence="2 3">Belongs to the YajQ family.</text>
</comment>
<evidence type="ECO:0000256" key="1">
    <source>
        <dbReference type="ARBA" id="ARBA00022741"/>
    </source>
</evidence>
<comment type="caution">
    <text evidence="4">The sequence shown here is derived from an EMBL/GenBank/DDBJ whole genome shotgun (WGS) entry which is preliminary data.</text>
</comment>
<dbReference type="HAMAP" id="MF_00632">
    <property type="entry name" value="UPF0234"/>
    <property type="match status" value="1"/>
</dbReference>
<evidence type="ECO:0000256" key="2">
    <source>
        <dbReference type="ARBA" id="ARBA00093450"/>
    </source>
</evidence>
<dbReference type="GO" id="GO:0005829">
    <property type="term" value="C:cytosol"/>
    <property type="evidence" value="ECO:0007669"/>
    <property type="project" value="TreeGrafter"/>
</dbReference>
<keyword evidence="1 3" id="KW-0547">Nucleotide-binding</keyword>
<evidence type="ECO:0000313" key="5">
    <source>
        <dbReference type="Proteomes" id="UP001151071"/>
    </source>
</evidence>
<dbReference type="GO" id="GO:0000166">
    <property type="term" value="F:nucleotide binding"/>
    <property type="evidence" value="ECO:0007669"/>
    <property type="project" value="UniProtKB-UniRule"/>
</dbReference>
<dbReference type="PANTHER" id="PTHR30476:SF0">
    <property type="entry name" value="UPF0234 PROTEIN YAJQ"/>
    <property type="match status" value="1"/>
</dbReference>
<protein>
    <recommendedName>
        <fullName evidence="3">Nucleotide-binding protein O3V59_00355</fullName>
    </recommendedName>
</protein>
<accession>A0A9X3Z1K1</accession>
<dbReference type="AlphaFoldDB" id="A0A9X3Z1K1"/>
<evidence type="ECO:0000256" key="3">
    <source>
        <dbReference type="HAMAP-Rule" id="MF_00632"/>
    </source>
</evidence>
<sequence>MSKESSFDIVSKVDLAEVTNAIHTAVKEIENRFDFKGSKSSITLEKEEIVLVSDDEFKLGQVKDILLGKLVKRDVPVKNLEYGKVEPAAGGTVRQRVKLVQGIDKENAKKITSIIKETGLKVKSQIQDDQIRVVGKSKDDLQTVIAAIRKADLPIEVQFINYR</sequence>
<dbReference type="EMBL" id="JAPYYP010000001">
    <property type="protein sequence ID" value="MDA5106801.1"/>
    <property type="molecule type" value="Genomic_DNA"/>
</dbReference>
<keyword evidence="5" id="KW-1185">Reference proteome</keyword>
<gene>
    <name evidence="4" type="ORF">O3V59_00355</name>
</gene>
<dbReference type="Gene3D" id="3.30.70.860">
    <property type="match status" value="1"/>
</dbReference>
<dbReference type="RefSeq" id="WP_271139218.1">
    <property type="nucleotide sequence ID" value="NZ_JAPYYP010000001.1"/>
</dbReference>
<proteinExistence type="inferred from homology"/>
<dbReference type="InterPro" id="IPR007551">
    <property type="entry name" value="YajQ/Smlt4090-like"/>
</dbReference>
<dbReference type="Pfam" id="PF04461">
    <property type="entry name" value="YajQ"/>
    <property type="match status" value="1"/>
</dbReference>